<dbReference type="SUPFAM" id="SSF51412">
    <property type="entry name" value="Inosine monophosphate dehydrogenase (IMPDH)"/>
    <property type="match status" value="1"/>
</dbReference>
<reference evidence="6 7" key="1">
    <citation type="submission" date="2011-08" db="EMBL/GenBank/DDBJ databases">
        <title>The Genome Sequence of Johnsonella ignava ATCC 51276.</title>
        <authorList>
            <consortium name="The Broad Institute Genome Sequencing Platform"/>
            <person name="Earl A."/>
            <person name="Ward D."/>
            <person name="Feldgarden M."/>
            <person name="Gevers D."/>
            <person name="Izard J."/>
            <person name="Blanton J.M."/>
            <person name="Baranova O.V."/>
            <person name="Dewhirst F.E."/>
            <person name="Young S.K."/>
            <person name="Zeng Q."/>
            <person name="Gargeya S."/>
            <person name="Fitzgerald M."/>
            <person name="Haas B."/>
            <person name="Abouelleil A."/>
            <person name="Alvarado L."/>
            <person name="Arachchi H.M."/>
            <person name="Berlin A."/>
            <person name="Brown A."/>
            <person name="Chapman S.B."/>
            <person name="Chen Z."/>
            <person name="Dunbar C."/>
            <person name="Freedman E."/>
            <person name="Gearin G."/>
            <person name="Gellesch M."/>
            <person name="Goldberg J."/>
            <person name="Griggs A."/>
            <person name="Gujja S."/>
            <person name="Heiman D."/>
            <person name="Howarth C."/>
            <person name="Larson L."/>
            <person name="Lui A."/>
            <person name="MacDonald P.J.P."/>
            <person name="Montmayeur A."/>
            <person name="Murphy C."/>
            <person name="Neiman D."/>
            <person name="Pearson M."/>
            <person name="Priest M."/>
            <person name="Roberts A."/>
            <person name="Saif S."/>
            <person name="Shea T."/>
            <person name="Shenoy N."/>
            <person name="Sisk P."/>
            <person name="Stolte C."/>
            <person name="Sykes S."/>
            <person name="Wortman J."/>
            <person name="Nusbaum C."/>
            <person name="Birren B."/>
        </authorList>
    </citation>
    <scope>NUCLEOTIDE SEQUENCE [LARGE SCALE GENOMIC DNA]</scope>
    <source>
        <strain evidence="6 7">ATCC 51276</strain>
    </source>
</reference>
<dbReference type="EMBL" id="ACZL01000052">
    <property type="protein sequence ID" value="EHI54586.1"/>
    <property type="molecule type" value="Genomic_DNA"/>
</dbReference>
<dbReference type="Proteomes" id="UP000003011">
    <property type="component" value="Unassembled WGS sequence"/>
</dbReference>
<comment type="function">
    <text evidence="1">Nitronate monooxygenase that uses molecular oxygen to catalyze the oxidative denitrification of alkyl nitronates. Acts on propionate 3-nitronate (P3N), the presumed physiological substrate. Probably functions in the detoxification of P3N, a metabolic poison produced by plants and fungi as a defense mechanism.</text>
</comment>
<comment type="caution">
    <text evidence="6">The sequence shown here is derived from an EMBL/GenBank/DDBJ whole genome shotgun (WGS) entry which is preliminary data.</text>
</comment>
<organism evidence="6 7">
    <name type="scientific">Johnsonella ignava ATCC 51276</name>
    <dbReference type="NCBI Taxonomy" id="679200"/>
    <lineage>
        <taxon>Bacteria</taxon>
        <taxon>Bacillati</taxon>
        <taxon>Bacillota</taxon>
        <taxon>Clostridia</taxon>
        <taxon>Lachnospirales</taxon>
        <taxon>Lachnospiraceae</taxon>
        <taxon>Johnsonella</taxon>
    </lineage>
</organism>
<evidence type="ECO:0000313" key="7">
    <source>
        <dbReference type="Proteomes" id="UP000003011"/>
    </source>
</evidence>
<dbReference type="InterPro" id="IPR004136">
    <property type="entry name" value="NMO"/>
</dbReference>
<accession>G5GKY3</accession>
<dbReference type="PATRIC" id="fig|679200.3.peg.2343"/>
<dbReference type="HOGENOM" id="CLU_038732_0_1_9"/>
<evidence type="ECO:0000256" key="4">
    <source>
        <dbReference type="ARBA" id="ARBA00022643"/>
    </source>
</evidence>
<gene>
    <name evidence="6" type="ORF">HMPREF9333_02228</name>
</gene>
<dbReference type="PANTHER" id="PTHR32332:SF18">
    <property type="entry name" value="2-NITROPROPANE DIOXYGENASE"/>
    <property type="match status" value="1"/>
</dbReference>
<sequence>MNTAQLIIGDVEVEKPIIQGGMGVGISLSNLAGHVASYGGIGLISAAQVGFREDIFSKNPKAANIAAIVSELKKAREISEGRGLVGFNIMVATKGYEDYVKIAVMHGADIIVSGAGLALDLPELVDEGMALRHGLDAADFFGKDKKLITKYAPIVSSEKSVNVILKLWDRKYKKTADIIIIEGPLAGGHLGFSSFELSNLGSDTEYLSKTYKRQLYDQEIINIIRAVEVFEKKYGKKIPVVSAGGIYTHEDFMHALSLGVCGVQIGTRFVTTHECDAPLSYKQAYIDAGESDIIITKSPVGMPGRAIKNNFLKKLMNGRIPVKHCHDCLTKCDRVNIPYCITEALIAAANGDIDNALLFAGANAWRCSEIETVKEVMDDIISGKSAEKQII</sequence>
<dbReference type="GO" id="GO:0018580">
    <property type="term" value="F:nitronate monooxygenase activity"/>
    <property type="evidence" value="ECO:0007669"/>
    <property type="project" value="InterPro"/>
</dbReference>
<dbReference type="AlphaFoldDB" id="G5GKY3"/>
<dbReference type="CDD" id="cd04730">
    <property type="entry name" value="NPD_like"/>
    <property type="match status" value="1"/>
</dbReference>
<keyword evidence="7" id="KW-1185">Reference proteome</keyword>
<name>G5GKY3_9FIRM</name>
<dbReference type="RefSeq" id="WP_005542261.1">
    <property type="nucleotide sequence ID" value="NZ_JH378844.1"/>
</dbReference>
<dbReference type="Gene3D" id="3.20.20.70">
    <property type="entry name" value="Aldolase class I"/>
    <property type="match status" value="1"/>
</dbReference>
<keyword evidence="4" id="KW-0288">FMN</keyword>
<dbReference type="eggNOG" id="COG2070">
    <property type="taxonomic scope" value="Bacteria"/>
</dbReference>
<evidence type="ECO:0000256" key="3">
    <source>
        <dbReference type="ARBA" id="ARBA00022630"/>
    </source>
</evidence>
<evidence type="ECO:0000256" key="5">
    <source>
        <dbReference type="ARBA" id="ARBA00023002"/>
    </source>
</evidence>
<evidence type="ECO:0000313" key="6">
    <source>
        <dbReference type="EMBL" id="EHI54586.1"/>
    </source>
</evidence>
<dbReference type="InterPro" id="IPR013785">
    <property type="entry name" value="Aldolase_TIM"/>
</dbReference>
<dbReference type="Pfam" id="PF03060">
    <property type="entry name" value="NMO"/>
    <property type="match status" value="1"/>
</dbReference>
<keyword evidence="3" id="KW-0285">Flavoprotein</keyword>
<keyword evidence="5" id="KW-0560">Oxidoreductase</keyword>
<proteinExistence type="predicted"/>
<dbReference type="PANTHER" id="PTHR32332">
    <property type="entry name" value="2-NITROPROPANE DIOXYGENASE"/>
    <property type="match status" value="1"/>
</dbReference>
<evidence type="ECO:0000256" key="1">
    <source>
        <dbReference type="ARBA" id="ARBA00003535"/>
    </source>
</evidence>
<protein>
    <recommendedName>
        <fullName evidence="2">Probable nitronate monooxygenase</fullName>
    </recommendedName>
</protein>
<dbReference type="OrthoDB" id="9778912at2"/>
<evidence type="ECO:0000256" key="2">
    <source>
        <dbReference type="ARBA" id="ARBA00013457"/>
    </source>
</evidence>
<dbReference type="STRING" id="679200.HMPREF9333_02228"/>